<dbReference type="EMBL" id="VIFK01000285">
    <property type="protein sequence ID" value="TQE98086.1"/>
    <property type="molecule type" value="Genomic_DNA"/>
</dbReference>
<evidence type="ECO:0008006" key="4">
    <source>
        <dbReference type="Google" id="ProtNLM"/>
    </source>
</evidence>
<accession>A0A540VN05</accession>
<reference evidence="2 3" key="1">
    <citation type="submission" date="2019-06" db="EMBL/GenBank/DDBJ databases">
        <title>Metagenome assembled Genome of Spiribacter salinus SL48-SHIP from the microbial mat of Salt Lake 48 (Novosibirsk region, Russia).</title>
        <authorList>
            <person name="Shipova A."/>
            <person name="Rozanov A.S."/>
            <person name="Bryanskaya A.V."/>
            <person name="Peltek S.E."/>
        </authorList>
    </citation>
    <scope>NUCLEOTIDE SEQUENCE [LARGE SCALE GENOMIC DNA]</scope>
    <source>
        <strain evidence="2">SL48-SHIP-2</strain>
    </source>
</reference>
<organism evidence="2 3">
    <name type="scientific">Spiribacter salinus</name>
    <dbReference type="NCBI Taxonomy" id="1335746"/>
    <lineage>
        <taxon>Bacteria</taxon>
        <taxon>Pseudomonadati</taxon>
        <taxon>Pseudomonadota</taxon>
        <taxon>Gammaproteobacteria</taxon>
        <taxon>Chromatiales</taxon>
        <taxon>Ectothiorhodospiraceae</taxon>
        <taxon>Spiribacter</taxon>
    </lineage>
</organism>
<proteinExistence type="predicted"/>
<comment type="caution">
    <text evidence="2">The sequence shown here is derived from an EMBL/GenBank/DDBJ whole genome shotgun (WGS) entry which is preliminary data.</text>
</comment>
<dbReference type="Proteomes" id="UP000315400">
    <property type="component" value="Unassembled WGS sequence"/>
</dbReference>
<evidence type="ECO:0000313" key="2">
    <source>
        <dbReference type="EMBL" id="TQE98086.1"/>
    </source>
</evidence>
<evidence type="ECO:0000313" key="3">
    <source>
        <dbReference type="Proteomes" id="UP000315400"/>
    </source>
</evidence>
<dbReference type="AlphaFoldDB" id="A0A540VN05"/>
<name>A0A540VN05_9GAMM</name>
<protein>
    <recommendedName>
        <fullName evidence="4">Periplasmic glucans biosynthesis protein</fullName>
    </recommendedName>
</protein>
<evidence type="ECO:0000256" key="1">
    <source>
        <dbReference type="SAM" id="MobiDB-lite"/>
    </source>
</evidence>
<sequence>MKTPDNPKHPAQRLADAPRCTATAKSTQCRCNAPAVKGWKVCRMHGARGGAPYGPANGQWRHGDRTKASEDMRRAIAQLMREARETAKALGGP</sequence>
<gene>
    <name evidence="2" type="ORF">FKY71_15675</name>
</gene>
<feature type="region of interest" description="Disordered" evidence="1">
    <location>
        <begin position="1"/>
        <end position="20"/>
    </location>
</feature>